<dbReference type="RefSeq" id="WP_310923218.1">
    <property type="nucleotide sequence ID" value="NZ_JAMQOP010000001.1"/>
</dbReference>
<keyword evidence="1" id="KW-0812">Transmembrane</keyword>
<dbReference type="InterPro" id="IPR013783">
    <property type="entry name" value="Ig-like_fold"/>
</dbReference>
<evidence type="ECO:0008006" key="4">
    <source>
        <dbReference type="Google" id="ProtNLM"/>
    </source>
</evidence>
<dbReference type="PANTHER" id="PTHR35902">
    <property type="entry name" value="S-LAYER DOMAIN-LIKE PROTEIN-RELATED"/>
    <property type="match status" value="1"/>
</dbReference>
<accession>A0ABU2GCD9</accession>
<keyword evidence="3" id="KW-1185">Reference proteome</keyword>
<reference evidence="2 3" key="1">
    <citation type="submission" date="2022-06" db="EMBL/GenBank/DDBJ databases">
        <title>Halogeometricum sp. a new haloarchaeum isolate from saline soil.</title>
        <authorList>
            <person name="Strakova D."/>
            <person name="Galisteo C."/>
            <person name="Sanchez-Porro C."/>
            <person name="Ventosa A."/>
        </authorList>
    </citation>
    <scope>NUCLEOTIDE SEQUENCE [LARGE SCALE GENOMIC DNA]</scope>
    <source>
        <strain evidence="2 3">S1BR25-6</strain>
    </source>
</reference>
<feature type="transmembrane region" description="Helical" evidence="1">
    <location>
        <begin position="456"/>
        <end position="478"/>
    </location>
</feature>
<proteinExistence type="predicted"/>
<evidence type="ECO:0000313" key="3">
    <source>
        <dbReference type="Proteomes" id="UP001257060"/>
    </source>
</evidence>
<dbReference type="Gene3D" id="2.60.40.10">
    <property type="entry name" value="Immunoglobulins"/>
    <property type="match status" value="2"/>
</dbReference>
<keyword evidence="1" id="KW-1133">Transmembrane helix</keyword>
<protein>
    <recommendedName>
        <fullName evidence="4">CARDB domain-containing protein</fullName>
    </recommendedName>
</protein>
<dbReference type="EMBL" id="JAMQOP010000001">
    <property type="protein sequence ID" value="MDS0298409.1"/>
    <property type="molecule type" value="Genomic_DNA"/>
</dbReference>
<name>A0ABU2GCD9_9EURY</name>
<organism evidence="2 3">
    <name type="scientific">Halogeometricum salsisoli</name>
    <dbReference type="NCBI Taxonomy" id="2950536"/>
    <lineage>
        <taxon>Archaea</taxon>
        <taxon>Methanobacteriati</taxon>
        <taxon>Methanobacteriota</taxon>
        <taxon>Stenosarchaea group</taxon>
        <taxon>Halobacteria</taxon>
        <taxon>Halobacteriales</taxon>
        <taxon>Haloferacaceae</taxon>
        <taxon>Halogeometricum</taxon>
    </lineage>
</organism>
<dbReference type="Proteomes" id="UP001257060">
    <property type="component" value="Unassembled WGS sequence"/>
</dbReference>
<keyword evidence="1" id="KW-0472">Membrane</keyword>
<dbReference type="PANTHER" id="PTHR35902:SF6">
    <property type="entry name" value="CONSERVED WITHIN P. AEROPHILUM"/>
    <property type="match status" value="1"/>
</dbReference>
<gene>
    <name evidence="2" type="ORF">NDI76_06620</name>
</gene>
<comment type="caution">
    <text evidence="2">The sequence shown here is derived from an EMBL/GenBank/DDBJ whole genome shotgun (WGS) entry which is preliminary data.</text>
</comment>
<evidence type="ECO:0000256" key="1">
    <source>
        <dbReference type="SAM" id="Phobius"/>
    </source>
</evidence>
<sequence>MSRAAVLALLVVLSSVAGIGLVDAQTTTAFISNATVSPEQPAPGEQFTVRTTVQNSQQSGGGFEITDVYVRQRGSTDDVARVEDIGTLPPGSDVTVPLTASFDSTGTRELRVYVVGRNPSDEVVRLQYPVVVTVREGGPQVGVSVEDAVVGTEGTVQVTAANGEDTAVRNLRVSLSGDAGIRDDTRVLATLPGNESRTFNFSVTPRSQTTDLAARVQYTTTSGSTRTVAESVTLDADPLRESVQLDASVVGDGADPDVAVDVANLGNAPLEDAVVELARDGNVLFRRPVADVAPDETRTTRVNVSNVETGPMDVRVRYETGGRTGEATTRLNYSANPGRIELTGLDYETEEGKLHVSGTASNVGLGDVDSVVVRVVRTENVTPARPNPEYFVGSIPASDFSSFDLYAEVDPGTETVPIEVTYLANGAERTTRTELDVSDLNAQPAEEGDSGGLPTLPLVVLAALALLVIVGVAGYAYFRR</sequence>
<evidence type="ECO:0000313" key="2">
    <source>
        <dbReference type="EMBL" id="MDS0298409.1"/>
    </source>
</evidence>